<accession>A0ACC2XVL3</accession>
<gene>
    <name evidence="1" type="ORF">QFC24_000787</name>
</gene>
<evidence type="ECO:0000313" key="1">
    <source>
        <dbReference type="EMBL" id="KAJ9127380.1"/>
    </source>
</evidence>
<organism evidence="1 2">
    <name type="scientific">Naganishia onofrii</name>
    <dbReference type="NCBI Taxonomy" id="1851511"/>
    <lineage>
        <taxon>Eukaryota</taxon>
        <taxon>Fungi</taxon>
        <taxon>Dikarya</taxon>
        <taxon>Basidiomycota</taxon>
        <taxon>Agaricomycotina</taxon>
        <taxon>Tremellomycetes</taxon>
        <taxon>Filobasidiales</taxon>
        <taxon>Filobasidiaceae</taxon>
        <taxon>Naganishia</taxon>
    </lineage>
</organism>
<reference evidence="1" key="1">
    <citation type="submission" date="2023-04" db="EMBL/GenBank/DDBJ databases">
        <title>Draft Genome sequencing of Naganishia species isolated from polar environments using Oxford Nanopore Technology.</title>
        <authorList>
            <person name="Leo P."/>
            <person name="Venkateswaran K."/>
        </authorList>
    </citation>
    <scope>NUCLEOTIDE SEQUENCE</scope>
    <source>
        <strain evidence="1">DBVPG 5303</strain>
    </source>
</reference>
<dbReference type="EMBL" id="JASBWV010000002">
    <property type="protein sequence ID" value="KAJ9127380.1"/>
    <property type="molecule type" value="Genomic_DNA"/>
</dbReference>
<name>A0ACC2XVL3_9TREE</name>
<comment type="caution">
    <text evidence="1">The sequence shown here is derived from an EMBL/GenBank/DDBJ whole genome shotgun (WGS) entry which is preliminary data.</text>
</comment>
<dbReference type="Proteomes" id="UP001234202">
    <property type="component" value="Unassembled WGS sequence"/>
</dbReference>
<protein>
    <submittedName>
        <fullName evidence="1">Uncharacterized protein</fullName>
    </submittedName>
</protein>
<sequence>MSSQAKKVQQQQQVYNRRSYGDEIRRQQQQVETSGNRSGSGFNTPDYTTGSDTGGRNGQGVKPTTFEFPSYESFHRLRGTSREVKPSGGAGGGVTHRHFVARQAVAGRKDSSDEDTDDGEVNRSRPAVAARRPVMDRPRPRSAHFGDLEDHDNDDFPFQRRHEVDHRLRRQSTRQSIELGRLKMQEKDDEIKPAVSTISTFGATGNPMSAAGGAGRFTGEGGPVEGGLTRRQSEMASSRLRDDVIEAKVVLLGSQGVGKTSLAKRFTQGDFSPQSATVNASLFTTKSVHDGVGVRLQIWDTCGEGAHAALILYDISDPQSFEDVRDWIHELRAVSEETDIFVVGAKYDLAKSGKRRVARRYARWKLAEWLGVRTGEDLRYLSVLNGGGGDGIKAEVDKDRPRSGKQMMTRSQTQNTLNFPSAMTTTVRTPATTTYNNNGNPILPTVVTSPITAPQSRPNTYRFLSLLSIPTSRSSTSALLIEDEESDALASSITLQPGSRFTSGQRANSTSSATALMAMSVTLPITAHTPTTTSAGNTHKLPTSGSTSGLNLMSATSSSIGMPRRKSEDWSMNKAKDEFLRALGTTTTATTTTQSQHQEESEAAKALRRTSGELLRPFSADAAADGRNVLAGKGEVAEYAVGDESEWGKLIVGTNVRIGETSSKTGKGVVEVFASLTSQLVLKRRQIRMEQARRAREVVDLSGGNAASPGHHTSGKGKTRMRKTANCCT</sequence>
<keyword evidence="2" id="KW-1185">Reference proteome</keyword>
<evidence type="ECO:0000313" key="2">
    <source>
        <dbReference type="Proteomes" id="UP001234202"/>
    </source>
</evidence>
<proteinExistence type="predicted"/>